<gene>
    <name evidence="1" type="ORF">AFR_18755</name>
</gene>
<evidence type="ECO:0000313" key="1">
    <source>
        <dbReference type="EMBL" id="AGZ42027.1"/>
    </source>
</evidence>
<dbReference type="Pfam" id="PF08713">
    <property type="entry name" value="DNA_alkylation"/>
    <property type="match status" value="1"/>
</dbReference>
<accession>U5VZ21</accession>
<dbReference type="InterPro" id="IPR016024">
    <property type="entry name" value="ARM-type_fold"/>
</dbReference>
<sequence>MPFADELIGEQTTGQLIAAIAAAAPGNRLPNLRAAAKGMAGLSLRERSDRLRDGLLADLPGDYAGLARTVRAAAAGPLPFGGWLIWPVTSAVAARAVTDGTGTAFDDALALLAELTGRLTSEFAIRVLLDHDLGRALPIVLEWTRSPDEHVRRLASEGTRAYLPWAKRVPALLAAPEATVPILTALYRDDSEYVRRSVANHLNDLSREHPDLVVATAKAWLASPDATTAKVVRHALRTLVKKGHPGALALLGFAPASVTVDGPLLAGAEIPYGGEVAFTATVVNTGDAAATLAIDYVVHHQKANGKQTTKTFKLTTATLAPGDRLELSRRHSFRAITTRRYYPGAHAVELQLNGVRSGRADFELLPPQRAGADS</sequence>
<dbReference type="SUPFAM" id="SSF48371">
    <property type="entry name" value="ARM repeat"/>
    <property type="match status" value="1"/>
</dbReference>
<dbReference type="HOGENOM" id="CLU_064289_0_0_11"/>
<dbReference type="STRING" id="1246995.AFR_18755"/>
<organism evidence="1 2">
    <name type="scientific">Actinoplanes friuliensis DSM 7358</name>
    <dbReference type="NCBI Taxonomy" id="1246995"/>
    <lineage>
        <taxon>Bacteria</taxon>
        <taxon>Bacillati</taxon>
        <taxon>Actinomycetota</taxon>
        <taxon>Actinomycetes</taxon>
        <taxon>Micromonosporales</taxon>
        <taxon>Micromonosporaceae</taxon>
        <taxon>Actinoplanes</taxon>
    </lineage>
</organism>
<dbReference type="InterPro" id="IPR014825">
    <property type="entry name" value="DNA_alkylation"/>
</dbReference>
<name>U5VZ21_9ACTN</name>
<dbReference type="Gene3D" id="1.25.40.290">
    <property type="entry name" value="ARM repeat domains"/>
    <property type="match status" value="1"/>
</dbReference>
<evidence type="ECO:0000313" key="2">
    <source>
        <dbReference type="Proteomes" id="UP000017746"/>
    </source>
</evidence>
<dbReference type="eggNOG" id="COG4335">
    <property type="taxonomic scope" value="Bacteria"/>
</dbReference>
<dbReference type="PATRIC" id="fig|1246995.3.peg.3808"/>
<dbReference type="OrthoDB" id="9797162at2"/>
<dbReference type="KEGG" id="afs:AFR_18755"/>
<keyword evidence="2" id="KW-1185">Reference proteome</keyword>
<dbReference type="AlphaFoldDB" id="U5VZ21"/>
<proteinExistence type="predicted"/>
<dbReference type="EMBL" id="CP006272">
    <property type="protein sequence ID" value="AGZ42027.1"/>
    <property type="molecule type" value="Genomic_DNA"/>
</dbReference>
<dbReference type="Proteomes" id="UP000017746">
    <property type="component" value="Chromosome"/>
</dbReference>
<protein>
    <submittedName>
        <fullName evidence="1">DNA alkylation repair protein</fullName>
    </submittedName>
</protein>
<dbReference type="RefSeq" id="WP_023362400.1">
    <property type="nucleotide sequence ID" value="NC_022657.1"/>
</dbReference>
<reference evidence="1 2" key="1">
    <citation type="journal article" date="2014" name="J. Biotechnol.">
        <title>Complete genome sequence of the actinobacterium Actinoplanes friuliensis HAG 010964, producer of the lipopeptide antibiotic friulimycin.</title>
        <authorList>
            <person name="Ruckert C."/>
            <person name="Szczepanowski R."/>
            <person name="Albersmeier A."/>
            <person name="Goesmann A."/>
            <person name="Fischer N."/>
            <person name="Steinkamper A."/>
            <person name="Puhler A."/>
            <person name="Biener R."/>
            <person name="Schwartz D."/>
            <person name="Kalinowski J."/>
        </authorList>
    </citation>
    <scope>NUCLEOTIDE SEQUENCE [LARGE SCALE GENOMIC DNA]</scope>
    <source>
        <strain evidence="1 2">DSM 7358</strain>
    </source>
</reference>